<keyword evidence="8" id="KW-0539">Nucleus</keyword>
<evidence type="ECO:0000256" key="1">
    <source>
        <dbReference type="ARBA" id="ARBA00004123"/>
    </source>
</evidence>
<keyword evidence="7" id="KW-0804">Transcription</keyword>
<dbReference type="InterPro" id="IPR004333">
    <property type="entry name" value="SBP_dom"/>
</dbReference>
<evidence type="ECO:0000256" key="5">
    <source>
        <dbReference type="ARBA" id="ARBA00023015"/>
    </source>
</evidence>
<evidence type="ECO:0000256" key="4">
    <source>
        <dbReference type="ARBA" id="ARBA00022833"/>
    </source>
</evidence>
<dbReference type="AlphaFoldDB" id="A0AAW0KFD0"/>
<feature type="compositionally biased region" description="Basic residues" evidence="10">
    <location>
        <begin position="207"/>
        <end position="216"/>
    </location>
</feature>
<evidence type="ECO:0000256" key="9">
    <source>
        <dbReference type="PROSITE-ProRule" id="PRU00470"/>
    </source>
</evidence>
<evidence type="ECO:0000313" key="12">
    <source>
        <dbReference type="EMBL" id="KAK7837565.1"/>
    </source>
</evidence>
<evidence type="ECO:0000256" key="2">
    <source>
        <dbReference type="ARBA" id="ARBA00022723"/>
    </source>
</evidence>
<evidence type="ECO:0000313" key="13">
    <source>
        <dbReference type="Proteomes" id="UP000237347"/>
    </source>
</evidence>
<accession>A0AAW0KFD0</accession>
<dbReference type="Proteomes" id="UP000237347">
    <property type="component" value="Unassembled WGS sequence"/>
</dbReference>
<proteinExistence type="predicted"/>
<dbReference type="SUPFAM" id="SSF103612">
    <property type="entry name" value="SBT domain"/>
    <property type="match status" value="1"/>
</dbReference>
<dbReference type="InterPro" id="IPR044817">
    <property type="entry name" value="SBP-like"/>
</dbReference>
<feature type="region of interest" description="Disordered" evidence="10">
    <location>
        <begin position="207"/>
        <end position="232"/>
    </location>
</feature>
<evidence type="ECO:0000256" key="7">
    <source>
        <dbReference type="ARBA" id="ARBA00023163"/>
    </source>
</evidence>
<dbReference type="PROSITE" id="PS51141">
    <property type="entry name" value="ZF_SBP"/>
    <property type="match status" value="1"/>
</dbReference>
<dbReference type="Pfam" id="PF03110">
    <property type="entry name" value="SBP"/>
    <property type="match status" value="1"/>
</dbReference>
<keyword evidence="4" id="KW-0862">Zinc</keyword>
<gene>
    <name evidence="12" type="primary">SPL4_1</name>
    <name evidence="12" type="ORF">CFP56_021090</name>
</gene>
<feature type="domain" description="SBP-type" evidence="11">
    <location>
        <begin position="140"/>
        <end position="217"/>
    </location>
</feature>
<keyword evidence="3 9" id="KW-0863">Zinc-finger</keyword>
<keyword evidence="2" id="KW-0479">Metal-binding</keyword>
<sequence length="267" mass="30441">MQQLHHQYHPVVQIPSLPHTLSFVTFSCSNYNSSLIQSLQPSHPYPTELIIHCFATHFFSKFFSHFFVKSKTIIMSLGKADGNYQRMEKQQKAVKKEAMMESSDEEFESLEEEKRQKGVVGSVGFGNNGKKGGSTAGNGMRCCQAEKCTADLSDAKPYHRRHKVCEQHAKAQVVLVGGIRQRFCQQCSRFHELSEFDETKRSCRRRLAGHNERRRKNSAESHAEGSSRKGIGGNHQLKDLVCGQVDDRGRIKITIHENSTYKHFQIR</sequence>
<name>A0AAW0KFD0_QUESU</name>
<reference evidence="12 13" key="1">
    <citation type="journal article" date="2018" name="Sci. Data">
        <title>The draft genome sequence of cork oak.</title>
        <authorList>
            <person name="Ramos A.M."/>
            <person name="Usie A."/>
            <person name="Barbosa P."/>
            <person name="Barros P.M."/>
            <person name="Capote T."/>
            <person name="Chaves I."/>
            <person name="Simoes F."/>
            <person name="Abreu I."/>
            <person name="Carrasquinho I."/>
            <person name="Faro C."/>
            <person name="Guimaraes J.B."/>
            <person name="Mendonca D."/>
            <person name="Nobrega F."/>
            <person name="Rodrigues L."/>
            <person name="Saibo N.J.M."/>
            <person name="Varela M.C."/>
            <person name="Egas C."/>
            <person name="Matos J."/>
            <person name="Miguel C.M."/>
            <person name="Oliveira M.M."/>
            <person name="Ricardo C.P."/>
            <person name="Goncalves S."/>
        </authorList>
    </citation>
    <scope>NUCLEOTIDE SEQUENCE [LARGE SCALE GENOMIC DNA]</scope>
    <source>
        <strain evidence="13">cv. HL8</strain>
    </source>
</reference>
<evidence type="ECO:0000256" key="3">
    <source>
        <dbReference type="ARBA" id="ARBA00022771"/>
    </source>
</evidence>
<keyword evidence="6" id="KW-0238">DNA-binding</keyword>
<dbReference type="GO" id="GO:0003677">
    <property type="term" value="F:DNA binding"/>
    <property type="evidence" value="ECO:0007669"/>
    <property type="project" value="UniProtKB-KW"/>
</dbReference>
<evidence type="ECO:0000256" key="8">
    <source>
        <dbReference type="ARBA" id="ARBA00023242"/>
    </source>
</evidence>
<dbReference type="EMBL" id="PKMF04000326">
    <property type="protein sequence ID" value="KAK7837565.1"/>
    <property type="molecule type" value="Genomic_DNA"/>
</dbReference>
<organism evidence="12 13">
    <name type="scientific">Quercus suber</name>
    <name type="common">Cork oak</name>
    <dbReference type="NCBI Taxonomy" id="58331"/>
    <lineage>
        <taxon>Eukaryota</taxon>
        <taxon>Viridiplantae</taxon>
        <taxon>Streptophyta</taxon>
        <taxon>Embryophyta</taxon>
        <taxon>Tracheophyta</taxon>
        <taxon>Spermatophyta</taxon>
        <taxon>Magnoliopsida</taxon>
        <taxon>eudicotyledons</taxon>
        <taxon>Gunneridae</taxon>
        <taxon>Pentapetalae</taxon>
        <taxon>rosids</taxon>
        <taxon>fabids</taxon>
        <taxon>Fagales</taxon>
        <taxon>Fagaceae</taxon>
        <taxon>Quercus</taxon>
    </lineage>
</organism>
<dbReference type="PANTHER" id="PTHR31251">
    <property type="entry name" value="SQUAMOSA PROMOTER-BINDING-LIKE PROTEIN 4"/>
    <property type="match status" value="1"/>
</dbReference>
<comment type="subcellular location">
    <subcellularLocation>
        <location evidence="1">Nucleus</location>
    </subcellularLocation>
</comment>
<comment type="caution">
    <text evidence="12">The sequence shown here is derived from an EMBL/GenBank/DDBJ whole genome shotgun (WGS) entry which is preliminary data.</text>
</comment>
<dbReference type="FunFam" id="4.10.1100.10:FF:000001">
    <property type="entry name" value="Squamosa promoter-binding-like protein 14"/>
    <property type="match status" value="1"/>
</dbReference>
<dbReference type="GO" id="GO:0005634">
    <property type="term" value="C:nucleus"/>
    <property type="evidence" value="ECO:0007669"/>
    <property type="project" value="UniProtKB-SubCell"/>
</dbReference>
<evidence type="ECO:0000256" key="10">
    <source>
        <dbReference type="SAM" id="MobiDB-lite"/>
    </source>
</evidence>
<dbReference type="InterPro" id="IPR036893">
    <property type="entry name" value="SBP_sf"/>
</dbReference>
<keyword evidence="5" id="KW-0805">Transcription regulation</keyword>
<keyword evidence="13" id="KW-1185">Reference proteome</keyword>
<dbReference type="GO" id="GO:0008270">
    <property type="term" value="F:zinc ion binding"/>
    <property type="evidence" value="ECO:0007669"/>
    <property type="project" value="UniProtKB-KW"/>
</dbReference>
<protein>
    <submittedName>
        <fullName evidence="12">Squamosa promoter-binding-like protein 4</fullName>
    </submittedName>
</protein>
<evidence type="ECO:0000259" key="11">
    <source>
        <dbReference type="PROSITE" id="PS51141"/>
    </source>
</evidence>
<dbReference type="PANTHER" id="PTHR31251:SF220">
    <property type="entry name" value="SBP-TYPE DOMAIN-CONTAINING PROTEIN"/>
    <property type="match status" value="1"/>
</dbReference>
<feature type="compositionally biased region" description="Basic and acidic residues" evidence="10">
    <location>
        <begin position="217"/>
        <end position="227"/>
    </location>
</feature>
<dbReference type="Gene3D" id="4.10.1100.10">
    <property type="entry name" value="Transcription factor, SBP-box domain"/>
    <property type="match status" value="1"/>
</dbReference>
<evidence type="ECO:0000256" key="6">
    <source>
        <dbReference type="ARBA" id="ARBA00023125"/>
    </source>
</evidence>